<feature type="transmembrane region" description="Helical" evidence="8">
    <location>
        <begin position="228"/>
        <end position="249"/>
    </location>
</feature>
<comment type="caution">
    <text evidence="9">The sequence shown here is derived from an EMBL/GenBank/DDBJ whole genome shotgun (WGS) entry which is preliminary data.</text>
</comment>
<protein>
    <submittedName>
        <fullName evidence="9">Transporter</fullName>
    </submittedName>
</protein>
<feature type="transmembrane region" description="Helical" evidence="8">
    <location>
        <begin position="198"/>
        <end position="216"/>
    </location>
</feature>
<dbReference type="AlphaFoldDB" id="A0A2P7Q0N0"/>
<feature type="transmembrane region" description="Helical" evidence="8">
    <location>
        <begin position="98"/>
        <end position="120"/>
    </location>
</feature>
<keyword evidence="3" id="KW-0813">Transport</keyword>
<dbReference type="OrthoDB" id="9798064at2"/>
<evidence type="ECO:0000256" key="7">
    <source>
        <dbReference type="ARBA" id="ARBA00023136"/>
    </source>
</evidence>
<evidence type="ECO:0000256" key="5">
    <source>
        <dbReference type="ARBA" id="ARBA00022692"/>
    </source>
</evidence>
<dbReference type="PANTHER" id="PTHR36838">
    <property type="entry name" value="AUXIN EFFLUX CARRIER FAMILY PROTEIN"/>
    <property type="match status" value="1"/>
</dbReference>
<evidence type="ECO:0000256" key="4">
    <source>
        <dbReference type="ARBA" id="ARBA00022475"/>
    </source>
</evidence>
<evidence type="ECO:0000313" key="10">
    <source>
        <dbReference type="Proteomes" id="UP000241434"/>
    </source>
</evidence>
<feature type="transmembrane region" description="Helical" evidence="8">
    <location>
        <begin position="65"/>
        <end position="86"/>
    </location>
</feature>
<comment type="subcellular location">
    <subcellularLocation>
        <location evidence="1">Cell membrane</location>
        <topology evidence="1">Multi-pass membrane protein</topology>
    </subcellularLocation>
</comment>
<dbReference type="PANTHER" id="PTHR36838:SF1">
    <property type="entry name" value="SLR1864 PROTEIN"/>
    <property type="match status" value="1"/>
</dbReference>
<keyword evidence="4" id="KW-1003">Cell membrane</keyword>
<proteinExistence type="inferred from homology"/>
<evidence type="ECO:0000256" key="1">
    <source>
        <dbReference type="ARBA" id="ARBA00004651"/>
    </source>
</evidence>
<dbReference type="InterPro" id="IPR004776">
    <property type="entry name" value="Mem_transp_PIN-like"/>
</dbReference>
<organism evidence="9 10">
    <name type="scientific">Peptostreptococcus russellii</name>
    <dbReference type="NCBI Taxonomy" id="215200"/>
    <lineage>
        <taxon>Bacteria</taxon>
        <taxon>Bacillati</taxon>
        <taxon>Bacillota</taxon>
        <taxon>Clostridia</taxon>
        <taxon>Peptostreptococcales</taxon>
        <taxon>Peptostreptococcaceae</taxon>
        <taxon>Peptostreptococcus</taxon>
    </lineage>
</organism>
<feature type="transmembrane region" description="Helical" evidence="8">
    <location>
        <begin position="255"/>
        <end position="276"/>
    </location>
</feature>
<dbReference type="Proteomes" id="UP000241434">
    <property type="component" value="Unassembled WGS sequence"/>
</dbReference>
<gene>
    <name evidence="9" type="ORF">UF10_02515</name>
</gene>
<dbReference type="Pfam" id="PF03547">
    <property type="entry name" value="Mem_trans"/>
    <property type="match status" value="1"/>
</dbReference>
<keyword evidence="6 8" id="KW-1133">Transmembrane helix</keyword>
<feature type="transmembrane region" description="Helical" evidence="8">
    <location>
        <begin position="34"/>
        <end position="53"/>
    </location>
</feature>
<evidence type="ECO:0000256" key="6">
    <source>
        <dbReference type="ARBA" id="ARBA00022989"/>
    </source>
</evidence>
<evidence type="ECO:0000256" key="8">
    <source>
        <dbReference type="SAM" id="Phobius"/>
    </source>
</evidence>
<evidence type="ECO:0000256" key="3">
    <source>
        <dbReference type="ARBA" id="ARBA00022448"/>
    </source>
</evidence>
<name>A0A2P7Q0N0_9FIRM</name>
<feature type="transmembrane region" description="Helical" evidence="8">
    <location>
        <begin position="288"/>
        <end position="307"/>
    </location>
</feature>
<feature type="transmembrane region" description="Helical" evidence="8">
    <location>
        <begin position="6"/>
        <end position="22"/>
    </location>
</feature>
<comment type="similarity">
    <text evidence="2">Belongs to the auxin efflux carrier (TC 2.A.69) family.</text>
</comment>
<dbReference type="Gene3D" id="1.20.1530.20">
    <property type="match status" value="2"/>
</dbReference>
<feature type="transmembrane region" description="Helical" evidence="8">
    <location>
        <begin position="126"/>
        <end position="148"/>
    </location>
</feature>
<dbReference type="InterPro" id="IPR038770">
    <property type="entry name" value="Na+/solute_symporter_sf"/>
</dbReference>
<sequence>MKVVFINVLILFILMFIGYILGKRGTIAHSSINDLTNLLIDVSIPATIIVSMIRPYSSELMKDTVRVLVIILIYHLGIAAASYLLTKILKVDDKKRGAWIFAMVFSNNGFIGYPLMYAIYGQEGLFIMAMGNIVQNVLIFSLGVKMITMNYELDEKIRLKNILLTRQNLAIVIGMTLFISQIPVPGAIVSLLTYLGNLTAPLSMIVVGLSLSRYNVKNMFTDSEAYRMTIFRMVIIPMIILIGFKLGGVSANKDLPFAILFYTAALPSPALTSIMAERYNTSAEFSSRCVFITTIASVVTVPLFAGLL</sequence>
<accession>A0A2P7Q0N0</accession>
<keyword evidence="5 8" id="KW-0812">Transmembrane</keyword>
<dbReference type="GO" id="GO:0005886">
    <property type="term" value="C:plasma membrane"/>
    <property type="evidence" value="ECO:0007669"/>
    <property type="project" value="UniProtKB-SubCell"/>
</dbReference>
<reference evidence="9" key="1">
    <citation type="thesis" date="2015" institute="Rutgers" country="The State University of New Jersey, 14 College Farm Rd., New Brunswick, NJ, USA">
        <title>Ammonia toxicity in bacteria and its implications for treatment of and resource recovery from highly nitrogenous organic wastes.</title>
        <authorList>
            <person name="Luther A.K."/>
        </authorList>
    </citation>
    <scope>NUCLEOTIDE SEQUENCE</scope>
    <source>
        <strain evidence="9">RT-10B</strain>
    </source>
</reference>
<dbReference type="GO" id="GO:0055085">
    <property type="term" value="P:transmembrane transport"/>
    <property type="evidence" value="ECO:0007669"/>
    <property type="project" value="InterPro"/>
</dbReference>
<dbReference type="EMBL" id="JYGE01000003">
    <property type="protein sequence ID" value="PSJ31533.1"/>
    <property type="molecule type" value="Genomic_DNA"/>
</dbReference>
<dbReference type="RefSeq" id="WP_106776258.1">
    <property type="nucleotide sequence ID" value="NZ_JYGE01000003.1"/>
</dbReference>
<keyword evidence="10" id="KW-1185">Reference proteome</keyword>
<evidence type="ECO:0000256" key="2">
    <source>
        <dbReference type="ARBA" id="ARBA00010145"/>
    </source>
</evidence>
<evidence type="ECO:0000313" key="9">
    <source>
        <dbReference type="EMBL" id="PSJ31533.1"/>
    </source>
</evidence>
<feature type="transmembrane region" description="Helical" evidence="8">
    <location>
        <begin position="169"/>
        <end position="192"/>
    </location>
</feature>
<keyword evidence="7 8" id="KW-0472">Membrane</keyword>